<dbReference type="KEGG" id="gtl:EP073_09815"/>
<dbReference type="InterPro" id="IPR036390">
    <property type="entry name" value="WH_DNA-bd_sf"/>
</dbReference>
<gene>
    <name evidence="5" type="ORF">EP073_09815</name>
</gene>
<evidence type="ECO:0000259" key="4">
    <source>
        <dbReference type="PROSITE" id="PS50987"/>
    </source>
</evidence>
<keyword evidence="2" id="KW-0238">DNA-binding</keyword>
<name>A0A3R5XY92_9BACT</name>
<dbReference type="InterPro" id="IPR011991">
    <property type="entry name" value="ArsR-like_HTH"/>
</dbReference>
<dbReference type="EMBL" id="CP035108">
    <property type="protein sequence ID" value="QAR33688.1"/>
    <property type="molecule type" value="Genomic_DNA"/>
</dbReference>
<dbReference type="Gene3D" id="1.10.10.10">
    <property type="entry name" value="Winged helix-like DNA-binding domain superfamily/Winged helix DNA-binding domain"/>
    <property type="match status" value="1"/>
</dbReference>
<evidence type="ECO:0000313" key="6">
    <source>
        <dbReference type="Proteomes" id="UP000287502"/>
    </source>
</evidence>
<dbReference type="Pfam" id="PF01022">
    <property type="entry name" value="HTH_5"/>
    <property type="match status" value="1"/>
</dbReference>
<evidence type="ECO:0000256" key="3">
    <source>
        <dbReference type="ARBA" id="ARBA00023163"/>
    </source>
</evidence>
<evidence type="ECO:0000256" key="2">
    <source>
        <dbReference type="ARBA" id="ARBA00023125"/>
    </source>
</evidence>
<dbReference type="GO" id="GO:0003700">
    <property type="term" value="F:DNA-binding transcription factor activity"/>
    <property type="evidence" value="ECO:0007669"/>
    <property type="project" value="InterPro"/>
</dbReference>
<dbReference type="PRINTS" id="PR00778">
    <property type="entry name" value="HTHARSR"/>
</dbReference>
<feature type="domain" description="HTH arsR-type" evidence="4">
    <location>
        <begin position="28"/>
        <end position="122"/>
    </location>
</feature>
<evidence type="ECO:0000256" key="1">
    <source>
        <dbReference type="ARBA" id="ARBA00023015"/>
    </source>
</evidence>
<dbReference type="SUPFAM" id="SSF46785">
    <property type="entry name" value="Winged helix' DNA-binding domain"/>
    <property type="match status" value="1"/>
</dbReference>
<evidence type="ECO:0000313" key="5">
    <source>
        <dbReference type="EMBL" id="QAR33688.1"/>
    </source>
</evidence>
<dbReference type="InterPro" id="IPR001845">
    <property type="entry name" value="HTH_ArsR_DNA-bd_dom"/>
</dbReference>
<dbReference type="SMART" id="SM00418">
    <property type="entry name" value="HTH_ARSR"/>
    <property type="match status" value="1"/>
</dbReference>
<dbReference type="PROSITE" id="PS50987">
    <property type="entry name" value="HTH_ARSR_2"/>
    <property type="match status" value="1"/>
</dbReference>
<dbReference type="PANTHER" id="PTHR43132:SF6">
    <property type="entry name" value="HTH-TYPE TRANSCRIPTIONAL REPRESSOR CZRA"/>
    <property type="match status" value="1"/>
</dbReference>
<dbReference type="PANTHER" id="PTHR43132">
    <property type="entry name" value="ARSENICAL RESISTANCE OPERON REPRESSOR ARSR-RELATED"/>
    <property type="match status" value="1"/>
</dbReference>
<dbReference type="NCBIfam" id="NF033788">
    <property type="entry name" value="HTH_metalloreg"/>
    <property type="match status" value="1"/>
</dbReference>
<dbReference type="OrthoDB" id="9794330at2"/>
<dbReference type="AlphaFoldDB" id="A0A3R5XY92"/>
<dbReference type="GO" id="GO:0003677">
    <property type="term" value="F:DNA binding"/>
    <property type="evidence" value="ECO:0007669"/>
    <property type="project" value="UniProtKB-KW"/>
</dbReference>
<dbReference type="CDD" id="cd00090">
    <property type="entry name" value="HTH_ARSR"/>
    <property type="match status" value="1"/>
</dbReference>
<organism evidence="5 6">
    <name type="scientific">Geovibrio thiophilus</name>
    <dbReference type="NCBI Taxonomy" id="139438"/>
    <lineage>
        <taxon>Bacteria</taxon>
        <taxon>Pseudomonadati</taxon>
        <taxon>Deferribacterota</taxon>
        <taxon>Deferribacteres</taxon>
        <taxon>Deferribacterales</taxon>
        <taxon>Geovibrionaceae</taxon>
        <taxon>Geovibrio</taxon>
    </lineage>
</organism>
<proteinExistence type="predicted"/>
<keyword evidence="1" id="KW-0805">Transcription regulation</keyword>
<keyword evidence="3" id="KW-0804">Transcription</keyword>
<reference evidence="5 6" key="1">
    <citation type="submission" date="2019-01" db="EMBL/GenBank/DDBJ databases">
        <title>Geovibrio thiophilus DSM 11263, complete genome.</title>
        <authorList>
            <person name="Spring S."/>
            <person name="Bunk B."/>
            <person name="Sproer C."/>
        </authorList>
    </citation>
    <scope>NUCLEOTIDE SEQUENCE [LARGE SCALE GENOMIC DNA]</scope>
    <source>
        <strain evidence="5 6">DSM 11263</strain>
    </source>
</reference>
<dbReference type="RefSeq" id="WP_128466974.1">
    <property type="nucleotide sequence ID" value="NZ_CP035108.1"/>
</dbReference>
<keyword evidence="6" id="KW-1185">Reference proteome</keyword>
<sequence length="124" mass="14324">MVKETEKDLCDEKCIHPQSICLVRQSMLDENTIYDLSEMFKVLSEPSRIRILHALSRRELCVCDLAEALGMNQSAISHQLRILRNARLVKFRKEGKEAWYSLDDEHVITLMCQGIEHISHGKGK</sequence>
<dbReference type="InterPro" id="IPR036388">
    <property type="entry name" value="WH-like_DNA-bd_sf"/>
</dbReference>
<dbReference type="Proteomes" id="UP000287502">
    <property type="component" value="Chromosome"/>
</dbReference>
<accession>A0A3R5XY92</accession>
<dbReference type="InterPro" id="IPR051011">
    <property type="entry name" value="Metal_resp_trans_reg"/>
</dbReference>
<protein>
    <submittedName>
        <fullName evidence="5">ArsR family transcriptional regulator</fullName>
    </submittedName>
</protein>